<evidence type="ECO:0000256" key="5">
    <source>
        <dbReference type="ARBA" id="ARBA00023160"/>
    </source>
</evidence>
<dbReference type="InterPro" id="IPR020841">
    <property type="entry name" value="PKS_Beta-ketoAc_synthase_dom"/>
</dbReference>
<evidence type="ECO:0000256" key="3">
    <source>
        <dbReference type="ARBA" id="ARBA00022516"/>
    </source>
</evidence>
<evidence type="ECO:0000313" key="8">
    <source>
        <dbReference type="EMBL" id="MEB3020873.1"/>
    </source>
</evidence>
<evidence type="ECO:0000313" key="9">
    <source>
        <dbReference type="Proteomes" id="UP001299596"/>
    </source>
</evidence>
<dbReference type="Pfam" id="PF00109">
    <property type="entry name" value="ketoacyl-synt"/>
    <property type="match status" value="1"/>
</dbReference>
<evidence type="ECO:0000259" key="7">
    <source>
        <dbReference type="PROSITE" id="PS52004"/>
    </source>
</evidence>
<dbReference type="PANTHER" id="PTHR11712">
    <property type="entry name" value="POLYKETIDE SYNTHASE-RELATED"/>
    <property type="match status" value="1"/>
</dbReference>
<dbReference type="Proteomes" id="UP001299596">
    <property type="component" value="Unassembled WGS sequence"/>
</dbReference>
<keyword evidence="4 6" id="KW-0808">Transferase</keyword>
<dbReference type="PANTHER" id="PTHR11712:SF336">
    <property type="entry name" value="3-OXOACYL-[ACYL-CARRIER-PROTEIN] SYNTHASE, MITOCHONDRIAL"/>
    <property type="match status" value="1"/>
</dbReference>
<protein>
    <submittedName>
        <fullName evidence="8">3-oxoacyl-ACP synthase KasA</fullName>
    </submittedName>
</protein>
<comment type="caution">
    <text evidence="8">The sequence shown here is derived from an EMBL/GenBank/DDBJ whole genome shotgun (WGS) entry which is preliminary data.</text>
</comment>
<feature type="domain" description="Ketosynthase family 3 (KS3)" evidence="7">
    <location>
        <begin position="11"/>
        <end position="415"/>
    </location>
</feature>
<dbReference type="EMBL" id="JAYJJR010000003">
    <property type="protein sequence ID" value="MEB3020873.1"/>
    <property type="molecule type" value="Genomic_DNA"/>
</dbReference>
<dbReference type="NCBIfam" id="NF005589">
    <property type="entry name" value="PRK07314.1"/>
    <property type="match status" value="1"/>
</dbReference>
<dbReference type="NCBIfam" id="NF005916">
    <property type="entry name" value="PRK07910.1"/>
    <property type="match status" value="1"/>
</dbReference>
<dbReference type="InterPro" id="IPR016039">
    <property type="entry name" value="Thiolase-like"/>
</dbReference>
<dbReference type="PROSITE" id="PS52004">
    <property type="entry name" value="KS3_2"/>
    <property type="match status" value="1"/>
</dbReference>
<dbReference type="InterPro" id="IPR014031">
    <property type="entry name" value="Ketoacyl_synth_C"/>
</dbReference>
<gene>
    <name evidence="8" type="primary">kasA</name>
    <name evidence="8" type="ORF">K6T79_07420</name>
</gene>
<comment type="pathway">
    <text evidence="1">Lipid metabolism; mycolic acid biosynthesis.</text>
</comment>
<keyword evidence="5" id="KW-0275">Fatty acid biosynthesis</keyword>
<keyword evidence="3" id="KW-0444">Lipid biosynthesis</keyword>
<keyword evidence="9" id="KW-1185">Reference proteome</keyword>
<name>A0ABU5XEZ5_9MYCO</name>
<keyword evidence="5" id="KW-0443">Lipid metabolism</keyword>
<dbReference type="SUPFAM" id="SSF53901">
    <property type="entry name" value="Thiolase-like"/>
    <property type="match status" value="2"/>
</dbReference>
<evidence type="ECO:0000256" key="1">
    <source>
        <dbReference type="ARBA" id="ARBA00004796"/>
    </source>
</evidence>
<evidence type="ECO:0000256" key="2">
    <source>
        <dbReference type="ARBA" id="ARBA00008467"/>
    </source>
</evidence>
<comment type="similarity">
    <text evidence="2 6">Belongs to the thiolase-like superfamily. Beta-ketoacyl-ACP synthases family.</text>
</comment>
<accession>A0ABU5XEZ5</accession>
<dbReference type="InterPro" id="IPR014030">
    <property type="entry name" value="Ketoacyl_synth_N"/>
</dbReference>
<sequence>MTKPSTANGGYPSVVVTAVEATTSIAADIDGTWKGLLAGESGIRTLTGDFTEKWDLQVKIGGQLKDPVDDHMGRLDLRRMSYVQRMSKLLSERLWSNAGTPDVDKDRLAVVIGTGLGGGEKIVETYDLMNEGGPRKVSPLAVQMVMPNGAAAVAGLALGARAGVVTPVSACSSGSEAIAHAWRHIVMGDADMVVCGGVEGMIEALPIAAFSMMRAMSTRNDEPEKASRPFDKDRDGFVFGEAGALMIIETEEHAKARGAKPLARLMGAGITSDAFHMVAPGPDGKRAGFAMKRSMELAGISAKDIDHINAHGTATPIGDTAEANAIREAGCEHAAVYAPKSALGHSIGAVGALESVLTVLSLRDGVIPPTLNYETPDPEINLDVVAGAPRYGEYQYAINNSFGFGGHNVALAFGRY</sequence>
<evidence type="ECO:0000256" key="4">
    <source>
        <dbReference type="ARBA" id="ARBA00022679"/>
    </source>
</evidence>
<proteinExistence type="inferred from homology"/>
<evidence type="ECO:0000256" key="6">
    <source>
        <dbReference type="RuleBase" id="RU003694"/>
    </source>
</evidence>
<dbReference type="RefSeq" id="WP_225407137.1">
    <property type="nucleotide sequence ID" value="NZ_JAYJJR010000003.1"/>
</dbReference>
<dbReference type="SMART" id="SM00825">
    <property type="entry name" value="PKS_KS"/>
    <property type="match status" value="1"/>
</dbReference>
<dbReference type="Gene3D" id="3.40.47.10">
    <property type="match status" value="2"/>
</dbReference>
<keyword evidence="5" id="KW-0276">Fatty acid metabolism</keyword>
<reference evidence="8 9" key="1">
    <citation type="submission" date="2023-12" db="EMBL/GenBank/DDBJ databases">
        <title>Description of new species of Mycobacterium terrae complex isolated from sewage at the Sao Paulo Zoological Park Foundation in Brazil.</title>
        <authorList>
            <person name="Romagnoli C.L."/>
            <person name="Conceicao E.C."/>
            <person name="Machado E."/>
            <person name="Barreto L.B.P.F."/>
            <person name="Sharma A."/>
            <person name="Silva N.M."/>
            <person name="Marques L.E."/>
            <person name="Juliana M.A."/>
            <person name="Lourenco M.C.S."/>
            <person name="Digiampietri L.A."/>
            <person name="Suffys P.N."/>
            <person name="Viana-Niero C."/>
        </authorList>
    </citation>
    <scope>NUCLEOTIDE SEQUENCE [LARGE SCALE GENOMIC DNA]</scope>
    <source>
        <strain evidence="8 9">MYC098</strain>
    </source>
</reference>
<dbReference type="Pfam" id="PF02801">
    <property type="entry name" value="Ketoacyl-synt_C"/>
    <property type="match status" value="1"/>
</dbReference>
<dbReference type="CDD" id="cd00834">
    <property type="entry name" value="KAS_I_II"/>
    <property type="match status" value="1"/>
</dbReference>
<dbReference type="InterPro" id="IPR000794">
    <property type="entry name" value="Beta-ketoacyl_synthase"/>
</dbReference>
<organism evidence="8 9">
    <name type="scientific">[Mycobacterium] crassicus</name>
    <dbReference type="NCBI Taxonomy" id="2872309"/>
    <lineage>
        <taxon>Bacteria</taxon>
        <taxon>Bacillati</taxon>
        <taxon>Actinomycetota</taxon>
        <taxon>Actinomycetes</taxon>
        <taxon>Mycobacteriales</taxon>
        <taxon>Mycobacteriaceae</taxon>
        <taxon>Mycolicibacter</taxon>
    </lineage>
</organism>